<evidence type="ECO:0000313" key="2">
    <source>
        <dbReference type="Proteomes" id="UP000005143"/>
    </source>
</evidence>
<dbReference type="AlphaFoldDB" id="H0E126"/>
<reference evidence="1 2" key="1">
    <citation type="journal article" date="2013" name="Biodegradation">
        <title>Quantitative proteomic analysis of ibuprofen-degrading Patulibacter sp. strain I11.</title>
        <authorList>
            <person name="Almeida B."/>
            <person name="Kjeldal H."/>
            <person name="Lolas I."/>
            <person name="Knudsen A.D."/>
            <person name="Carvalho G."/>
            <person name="Nielsen K.L."/>
            <person name="Barreto Crespo M.T."/>
            <person name="Stensballe A."/>
            <person name="Nielsen J.L."/>
        </authorList>
    </citation>
    <scope>NUCLEOTIDE SEQUENCE [LARGE SCALE GENOMIC DNA]</scope>
    <source>
        <strain evidence="1 2">I11</strain>
    </source>
</reference>
<name>H0E126_9ACTN</name>
<comment type="caution">
    <text evidence="1">The sequence shown here is derived from an EMBL/GenBank/DDBJ whole genome shotgun (WGS) entry which is preliminary data.</text>
</comment>
<dbReference type="Proteomes" id="UP000005143">
    <property type="component" value="Unassembled WGS sequence"/>
</dbReference>
<keyword evidence="2" id="KW-1185">Reference proteome</keyword>
<evidence type="ECO:0000313" key="1">
    <source>
        <dbReference type="EMBL" id="EHN12601.1"/>
    </source>
</evidence>
<accession>H0E126</accession>
<gene>
    <name evidence="1" type="ORF">PAI11_04850</name>
</gene>
<dbReference type="EMBL" id="AGUD01000017">
    <property type="protein sequence ID" value="EHN12601.1"/>
    <property type="molecule type" value="Genomic_DNA"/>
</dbReference>
<proteinExistence type="predicted"/>
<organism evidence="1 2">
    <name type="scientific">Patulibacter medicamentivorans</name>
    <dbReference type="NCBI Taxonomy" id="1097667"/>
    <lineage>
        <taxon>Bacteria</taxon>
        <taxon>Bacillati</taxon>
        <taxon>Actinomycetota</taxon>
        <taxon>Thermoleophilia</taxon>
        <taxon>Solirubrobacterales</taxon>
        <taxon>Patulibacteraceae</taxon>
        <taxon>Patulibacter</taxon>
    </lineage>
</organism>
<protein>
    <submittedName>
        <fullName evidence="1">Uncharacterized protein</fullName>
    </submittedName>
</protein>
<sequence>MPIDIATDGSDLCYGDASNNSAAGAACAHLAEFDPNLVTFSTSAGNGTTRVIAIAPDGIGKVSAVGADGATGASAVLDNVAVVEVAGDQAISSVSWTLKNGEVRTQTLGTGE</sequence>